<protein>
    <submittedName>
        <fullName evidence="4">Uncharacterized protein</fullName>
    </submittedName>
</protein>
<dbReference type="InterPro" id="IPR002110">
    <property type="entry name" value="Ankyrin_rpt"/>
</dbReference>
<keyword evidence="2 3" id="KW-0040">ANK repeat</keyword>
<accession>A0AAV2SWX9</accession>
<proteinExistence type="predicted"/>
<dbReference type="SMART" id="SM00248">
    <property type="entry name" value="ANK"/>
    <property type="match status" value="6"/>
</dbReference>
<evidence type="ECO:0000256" key="1">
    <source>
        <dbReference type="ARBA" id="ARBA00022737"/>
    </source>
</evidence>
<feature type="repeat" description="ANK" evidence="3">
    <location>
        <begin position="157"/>
        <end position="189"/>
    </location>
</feature>
<dbReference type="PANTHER" id="PTHR24161">
    <property type="entry name" value="ANK_REP_REGION DOMAIN-CONTAINING PROTEIN-RELATED"/>
    <property type="match status" value="1"/>
</dbReference>
<reference evidence="4 5" key="1">
    <citation type="submission" date="2024-05" db="EMBL/GenBank/DDBJ databases">
        <authorList>
            <person name="Wallberg A."/>
        </authorList>
    </citation>
    <scope>NUCLEOTIDE SEQUENCE [LARGE SCALE GENOMIC DNA]</scope>
</reference>
<dbReference type="PANTHER" id="PTHR24161:SF85">
    <property type="entry name" value="PALMITOYLTRANSFERASE HIP14"/>
    <property type="match status" value="1"/>
</dbReference>
<feature type="repeat" description="ANK" evidence="3">
    <location>
        <begin position="58"/>
        <end position="90"/>
    </location>
</feature>
<keyword evidence="1" id="KW-0677">Repeat</keyword>
<dbReference type="Gene3D" id="1.25.40.20">
    <property type="entry name" value="Ankyrin repeat-containing domain"/>
    <property type="match status" value="1"/>
</dbReference>
<dbReference type="PROSITE" id="PS50297">
    <property type="entry name" value="ANK_REP_REGION"/>
    <property type="match status" value="4"/>
</dbReference>
<feature type="repeat" description="ANK" evidence="3">
    <location>
        <begin position="24"/>
        <end position="56"/>
    </location>
</feature>
<dbReference type="AlphaFoldDB" id="A0AAV2SWX9"/>
<feature type="non-terminal residue" evidence="4">
    <location>
        <position position="261"/>
    </location>
</feature>
<evidence type="ECO:0000256" key="3">
    <source>
        <dbReference type="PROSITE-ProRule" id="PRU00023"/>
    </source>
</evidence>
<dbReference type="Proteomes" id="UP001497623">
    <property type="component" value="Unassembled WGS sequence"/>
</dbReference>
<feature type="repeat" description="ANK" evidence="3">
    <location>
        <begin position="124"/>
        <end position="156"/>
    </location>
</feature>
<keyword evidence="5" id="KW-1185">Reference proteome</keyword>
<dbReference type="InterPro" id="IPR036770">
    <property type="entry name" value="Ankyrin_rpt-contain_sf"/>
</dbReference>
<dbReference type="PROSITE" id="PS50088">
    <property type="entry name" value="ANK_REPEAT"/>
    <property type="match status" value="5"/>
</dbReference>
<evidence type="ECO:0000256" key="2">
    <source>
        <dbReference type="ARBA" id="ARBA00023043"/>
    </source>
</evidence>
<feature type="non-terminal residue" evidence="4">
    <location>
        <position position="1"/>
    </location>
</feature>
<dbReference type="Pfam" id="PF00023">
    <property type="entry name" value="Ank"/>
    <property type="match status" value="1"/>
</dbReference>
<evidence type="ECO:0000313" key="5">
    <source>
        <dbReference type="Proteomes" id="UP001497623"/>
    </source>
</evidence>
<comment type="caution">
    <text evidence="4">The sequence shown here is derived from an EMBL/GenBank/DDBJ whole genome shotgun (WGS) entry which is preliminary data.</text>
</comment>
<sequence>IWGRSSIVKCLASYDADIKLKSNEGRQSIHYAAKNGHNSTLQTLIQLGADVNCKTDQMNCTPLWFASSKGHDKVIKILLKNKAQIDLDNIQGATPLFAASRNGHVVAVHMLLTNGASVNSADSKGATPLIYASLHGMDEVVSLLILYGANIEAVTNDGGSSLLLACKEGNLSTVKLLIQEGANPHVCDKNGKTPIQLATEKGHNELAVFLRNLPIERIQSKIQDQEASYSQNRIHSGQSIPSLSAGTTNFECVVCMDDPRT</sequence>
<gene>
    <name evidence="4" type="ORF">MNOR_LOCUS41399</name>
</gene>
<dbReference type="SUPFAM" id="SSF48403">
    <property type="entry name" value="Ankyrin repeat"/>
    <property type="match status" value="1"/>
</dbReference>
<dbReference type="Pfam" id="PF12796">
    <property type="entry name" value="Ank_2"/>
    <property type="match status" value="2"/>
</dbReference>
<dbReference type="EMBL" id="CAXKWB010151313">
    <property type="protein sequence ID" value="CAL4248118.1"/>
    <property type="molecule type" value="Genomic_DNA"/>
</dbReference>
<evidence type="ECO:0000313" key="4">
    <source>
        <dbReference type="EMBL" id="CAL4248118.1"/>
    </source>
</evidence>
<feature type="repeat" description="ANK" evidence="3">
    <location>
        <begin position="91"/>
        <end position="123"/>
    </location>
</feature>
<organism evidence="4 5">
    <name type="scientific">Meganyctiphanes norvegica</name>
    <name type="common">Northern krill</name>
    <name type="synonym">Thysanopoda norvegica</name>
    <dbReference type="NCBI Taxonomy" id="48144"/>
    <lineage>
        <taxon>Eukaryota</taxon>
        <taxon>Metazoa</taxon>
        <taxon>Ecdysozoa</taxon>
        <taxon>Arthropoda</taxon>
        <taxon>Crustacea</taxon>
        <taxon>Multicrustacea</taxon>
        <taxon>Malacostraca</taxon>
        <taxon>Eumalacostraca</taxon>
        <taxon>Eucarida</taxon>
        <taxon>Euphausiacea</taxon>
        <taxon>Euphausiidae</taxon>
        <taxon>Meganyctiphanes</taxon>
    </lineage>
</organism>
<name>A0AAV2SWX9_MEGNR</name>